<name>A0A382IKC9_9ZZZZ</name>
<dbReference type="Gene3D" id="3.90.25.10">
    <property type="entry name" value="UDP-galactose 4-epimerase, domain 1"/>
    <property type="match status" value="1"/>
</dbReference>
<accession>A0A382IKC9</accession>
<organism evidence="3">
    <name type="scientific">marine metagenome</name>
    <dbReference type="NCBI Taxonomy" id="408172"/>
    <lineage>
        <taxon>unclassified sequences</taxon>
        <taxon>metagenomes</taxon>
        <taxon>ecological metagenomes</taxon>
    </lineage>
</organism>
<sequence>MENFTTCNAEVNTIVGSYNDEALWKKSLDGVDIVFHLASQTSFYKAEEDPLEDFNSNVYPMQLLLKTISQNAKKPYVAFAGSATQCGLTKKLPVGESVNDNPSTTYDFHKLLAESYLKFYINKNLVNGACLRLSNVYGPGPKSSNDDRGILNSMVKKALQKEKLTIYGTGDFIRDYIFIDDVVSAFLACPCHLKRTNGNHYFVGSGKGYSVKEAINMVARVVERINSLKVNITSVEPPDELLDIEYRNFVADNSKFKLDTGWFVSTDL</sequence>
<feature type="domain" description="NAD-dependent epimerase/dehydratase" evidence="2">
    <location>
        <begin position="8"/>
        <end position="204"/>
    </location>
</feature>
<evidence type="ECO:0000313" key="3">
    <source>
        <dbReference type="EMBL" id="SVB99729.1"/>
    </source>
</evidence>
<evidence type="ECO:0000256" key="1">
    <source>
        <dbReference type="ARBA" id="ARBA00007637"/>
    </source>
</evidence>
<dbReference type="Pfam" id="PF01370">
    <property type="entry name" value="Epimerase"/>
    <property type="match status" value="1"/>
</dbReference>
<protein>
    <recommendedName>
        <fullName evidence="2">NAD-dependent epimerase/dehydratase domain-containing protein</fullName>
    </recommendedName>
</protein>
<gene>
    <name evidence="3" type="ORF">METZ01_LOCUS252583</name>
</gene>
<dbReference type="InterPro" id="IPR001509">
    <property type="entry name" value="Epimerase_deHydtase"/>
</dbReference>
<dbReference type="PANTHER" id="PTHR43000">
    <property type="entry name" value="DTDP-D-GLUCOSE 4,6-DEHYDRATASE-RELATED"/>
    <property type="match status" value="1"/>
</dbReference>
<comment type="similarity">
    <text evidence="1">Belongs to the NAD(P)-dependent epimerase/dehydratase family.</text>
</comment>
<feature type="non-terminal residue" evidence="3">
    <location>
        <position position="268"/>
    </location>
</feature>
<dbReference type="EMBL" id="UINC01067753">
    <property type="protein sequence ID" value="SVB99729.1"/>
    <property type="molecule type" value="Genomic_DNA"/>
</dbReference>
<dbReference type="SUPFAM" id="SSF51735">
    <property type="entry name" value="NAD(P)-binding Rossmann-fold domains"/>
    <property type="match status" value="1"/>
</dbReference>
<evidence type="ECO:0000259" key="2">
    <source>
        <dbReference type="Pfam" id="PF01370"/>
    </source>
</evidence>
<dbReference type="AlphaFoldDB" id="A0A382IKC9"/>
<proteinExistence type="inferred from homology"/>
<reference evidence="3" key="1">
    <citation type="submission" date="2018-05" db="EMBL/GenBank/DDBJ databases">
        <authorList>
            <person name="Lanie J.A."/>
            <person name="Ng W.-L."/>
            <person name="Kazmierczak K.M."/>
            <person name="Andrzejewski T.M."/>
            <person name="Davidsen T.M."/>
            <person name="Wayne K.J."/>
            <person name="Tettelin H."/>
            <person name="Glass J.I."/>
            <person name="Rusch D."/>
            <person name="Podicherti R."/>
            <person name="Tsui H.-C.T."/>
            <person name="Winkler M.E."/>
        </authorList>
    </citation>
    <scope>NUCLEOTIDE SEQUENCE</scope>
</reference>
<dbReference type="InterPro" id="IPR036291">
    <property type="entry name" value="NAD(P)-bd_dom_sf"/>
</dbReference>
<dbReference type="Gene3D" id="3.40.50.720">
    <property type="entry name" value="NAD(P)-binding Rossmann-like Domain"/>
    <property type="match status" value="1"/>
</dbReference>